<gene>
    <name evidence="2" type="ORF">KIPB_010564</name>
</gene>
<organism evidence="2 3">
    <name type="scientific">Kipferlia bialata</name>
    <dbReference type="NCBI Taxonomy" id="797122"/>
    <lineage>
        <taxon>Eukaryota</taxon>
        <taxon>Metamonada</taxon>
        <taxon>Carpediemonas-like organisms</taxon>
        <taxon>Kipferlia</taxon>
    </lineage>
</organism>
<comment type="caution">
    <text evidence="2">The sequence shown here is derived from an EMBL/GenBank/DDBJ whole genome shotgun (WGS) entry which is preliminary data.</text>
</comment>
<evidence type="ECO:0000313" key="2">
    <source>
        <dbReference type="EMBL" id="GIQ88338.1"/>
    </source>
</evidence>
<keyword evidence="3" id="KW-1185">Reference proteome</keyword>
<accession>A0A9K3D382</accession>
<dbReference type="AlphaFoldDB" id="A0A9K3D382"/>
<dbReference type="EMBL" id="BDIP01003974">
    <property type="protein sequence ID" value="GIQ88338.1"/>
    <property type="molecule type" value="Genomic_DNA"/>
</dbReference>
<feature type="region of interest" description="Disordered" evidence="1">
    <location>
        <begin position="245"/>
        <end position="272"/>
    </location>
</feature>
<protein>
    <submittedName>
        <fullName evidence="2">Uncharacterized protein</fullName>
    </submittedName>
</protein>
<name>A0A9K3D382_9EUKA</name>
<feature type="compositionally biased region" description="Basic residues" evidence="1">
    <location>
        <begin position="167"/>
        <end position="177"/>
    </location>
</feature>
<feature type="compositionally biased region" description="Low complexity" evidence="1">
    <location>
        <begin position="253"/>
        <end position="262"/>
    </location>
</feature>
<evidence type="ECO:0000313" key="3">
    <source>
        <dbReference type="Proteomes" id="UP000265618"/>
    </source>
</evidence>
<proteinExistence type="predicted"/>
<evidence type="ECO:0000256" key="1">
    <source>
        <dbReference type="SAM" id="MobiDB-lite"/>
    </source>
</evidence>
<sequence length="303" mass="33121">MVAPLTGVLCAFGVNIVVSSSSLVAIYQVKMYYVTDLFFGGLPDTEGWEAEREREKEEVVEGEKEREREVEGVAAPVEHGLGQVSSLLMSLKHQLAVAQDEVRIRGRHISEGSKAHISRLAYRCSALLMLSAHITELLSLSPSTGMAVCACINRWHRDPSVSCSAKPKPKAKTKTKTKGVETGPGLDRQTSLDIEAQLPSTTNTLYLEASARCEAGLQSISDSMMGCEGHCTTGVDTLRQRERDALQGELSVSTEGSETGASEGEREREREWGMDYPVEEGECVSALLCRVRCHMGRLIASWE</sequence>
<feature type="compositionally biased region" description="Basic and acidic residues" evidence="1">
    <location>
        <begin position="263"/>
        <end position="272"/>
    </location>
</feature>
<feature type="region of interest" description="Disordered" evidence="1">
    <location>
        <begin position="162"/>
        <end position="187"/>
    </location>
</feature>
<dbReference type="Proteomes" id="UP000265618">
    <property type="component" value="Unassembled WGS sequence"/>
</dbReference>
<reference evidence="2 3" key="1">
    <citation type="journal article" date="2018" name="PLoS ONE">
        <title>The draft genome of Kipferlia bialata reveals reductive genome evolution in fornicate parasites.</title>
        <authorList>
            <person name="Tanifuji G."/>
            <person name="Takabayashi S."/>
            <person name="Kume K."/>
            <person name="Takagi M."/>
            <person name="Nakayama T."/>
            <person name="Kamikawa R."/>
            <person name="Inagaki Y."/>
            <person name="Hashimoto T."/>
        </authorList>
    </citation>
    <scope>NUCLEOTIDE SEQUENCE [LARGE SCALE GENOMIC DNA]</scope>
    <source>
        <strain evidence="2">NY0173</strain>
    </source>
</reference>